<protein>
    <submittedName>
        <fullName evidence="2">Uncharacterized protein</fullName>
    </submittedName>
</protein>
<feature type="region of interest" description="Disordered" evidence="1">
    <location>
        <begin position="121"/>
        <end position="149"/>
    </location>
</feature>
<reference evidence="2" key="1">
    <citation type="submission" date="2022-08" db="EMBL/GenBank/DDBJ databases">
        <authorList>
            <person name="Tistechok S."/>
            <person name="Samborskyy M."/>
            <person name="Roman I."/>
        </authorList>
    </citation>
    <scope>NUCLEOTIDE SEQUENCE</scope>
    <source>
        <strain evidence="2">DSM 103496</strain>
    </source>
</reference>
<proteinExistence type="predicted"/>
<dbReference type="Proteomes" id="UP001141259">
    <property type="component" value="Unassembled WGS sequence"/>
</dbReference>
<organism evidence="2 3">
    <name type="scientific">Umezawaea endophytica</name>
    <dbReference type="NCBI Taxonomy" id="1654476"/>
    <lineage>
        <taxon>Bacteria</taxon>
        <taxon>Bacillati</taxon>
        <taxon>Actinomycetota</taxon>
        <taxon>Actinomycetes</taxon>
        <taxon>Pseudonocardiales</taxon>
        <taxon>Pseudonocardiaceae</taxon>
        <taxon>Umezawaea</taxon>
    </lineage>
</organism>
<feature type="compositionally biased region" description="Low complexity" evidence="1">
    <location>
        <begin position="125"/>
        <end position="142"/>
    </location>
</feature>
<gene>
    <name evidence="2" type="ORF">NZH93_48155</name>
</gene>
<sequence length="161" mass="17098">MAVDGVHGRRRRGLLPLGDEGVGAGKPLTVVRLLADDTTAEALETDLLRYGVDLLDLYRGTLPLRRVCALVANLPEDAAVWRTAGPDAGWTRQGLLLAVLERRVTLLWATVAQALGHTVADDDLTSPLDPPSTSDTSAPAAAGGEPETKSLREIALWMRGA</sequence>
<accession>A0A9X3AJX9</accession>
<evidence type="ECO:0000256" key="1">
    <source>
        <dbReference type="SAM" id="MobiDB-lite"/>
    </source>
</evidence>
<dbReference type="EMBL" id="JANYMP010000051">
    <property type="protein sequence ID" value="MCS7484651.1"/>
    <property type="molecule type" value="Genomic_DNA"/>
</dbReference>
<name>A0A9X3AJX9_9PSEU</name>
<dbReference type="RefSeq" id="WP_259630097.1">
    <property type="nucleotide sequence ID" value="NZ_JANYMP010000051.1"/>
</dbReference>
<dbReference type="AlphaFoldDB" id="A0A9X3AJX9"/>
<evidence type="ECO:0000313" key="2">
    <source>
        <dbReference type="EMBL" id="MCS7484651.1"/>
    </source>
</evidence>
<comment type="caution">
    <text evidence="2">The sequence shown here is derived from an EMBL/GenBank/DDBJ whole genome shotgun (WGS) entry which is preliminary data.</text>
</comment>
<evidence type="ECO:0000313" key="3">
    <source>
        <dbReference type="Proteomes" id="UP001141259"/>
    </source>
</evidence>
<keyword evidence="3" id="KW-1185">Reference proteome</keyword>